<sequence length="75" mass="8515">MNPAKVPEPSYIFHASTVLAAITWNRESVVSSWFCCLPYKQCHSHDWSRPWPFLHLEKLGKLGFLQSVLLSCPAG</sequence>
<evidence type="ECO:0000313" key="2">
    <source>
        <dbReference type="Proteomes" id="UP001321473"/>
    </source>
</evidence>
<comment type="caution">
    <text evidence="1">The sequence shown here is derived from an EMBL/GenBank/DDBJ whole genome shotgun (WGS) entry which is preliminary data.</text>
</comment>
<organism evidence="1 2">
    <name type="scientific">Amblyomma americanum</name>
    <name type="common">Lone star tick</name>
    <dbReference type="NCBI Taxonomy" id="6943"/>
    <lineage>
        <taxon>Eukaryota</taxon>
        <taxon>Metazoa</taxon>
        <taxon>Ecdysozoa</taxon>
        <taxon>Arthropoda</taxon>
        <taxon>Chelicerata</taxon>
        <taxon>Arachnida</taxon>
        <taxon>Acari</taxon>
        <taxon>Parasitiformes</taxon>
        <taxon>Ixodida</taxon>
        <taxon>Ixodoidea</taxon>
        <taxon>Ixodidae</taxon>
        <taxon>Amblyomminae</taxon>
        <taxon>Amblyomma</taxon>
    </lineage>
</organism>
<reference evidence="1 2" key="1">
    <citation type="journal article" date="2023" name="Arcadia Sci">
        <title>De novo assembly of a long-read Amblyomma americanum tick genome.</title>
        <authorList>
            <person name="Chou S."/>
            <person name="Poskanzer K.E."/>
            <person name="Rollins M."/>
            <person name="Thuy-Boun P.S."/>
        </authorList>
    </citation>
    <scope>NUCLEOTIDE SEQUENCE [LARGE SCALE GENOMIC DNA]</scope>
    <source>
        <strain evidence="1">F_SG_1</strain>
        <tissue evidence="1">Salivary glands</tissue>
    </source>
</reference>
<keyword evidence="2" id="KW-1185">Reference proteome</keyword>
<evidence type="ECO:0000313" key="1">
    <source>
        <dbReference type="EMBL" id="KAK8786886.1"/>
    </source>
</evidence>
<proteinExistence type="predicted"/>
<gene>
    <name evidence="1" type="ORF">V5799_023334</name>
</gene>
<name>A0AAQ4FIL0_AMBAM</name>
<protein>
    <submittedName>
        <fullName evidence="1">Uncharacterized protein</fullName>
    </submittedName>
</protein>
<dbReference type="Proteomes" id="UP001321473">
    <property type="component" value="Unassembled WGS sequence"/>
</dbReference>
<accession>A0AAQ4FIL0</accession>
<dbReference type="AlphaFoldDB" id="A0AAQ4FIL0"/>
<dbReference type="EMBL" id="JARKHS020002313">
    <property type="protein sequence ID" value="KAK8786886.1"/>
    <property type="molecule type" value="Genomic_DNA"/>
</dbReference>